<name>V9H9G5_9NEIS</name>
<keyword evidence="4 8" id="KW-0012">Acyltransferase</keyword>
<evidence type="ECO:0000313" key="9">
    <source>
        <dbReference type="Proteomes" id="UP000017813"/>
    </source>
</evidence>
<evidence type="ECO:0000256" key="3">
    <source>
        <dbReference type="ARBA" id="ARBA00022737"/>
    </source>
</evidence>
<dbReference type="InterPro" id="IPR050179">
    <property type="entry name" value="Trans_hexapeptide_repeat"/>
</dbReference>
<dbReference type="CDD" id="cd03360">
    <property type="entry name" value="LbH_AT_putative"/>
    <property type="match status" value="1"/>
</dbReference>
<dbReference type="PANTHER" id="PTHR43300:SF7">
    <property type="entry name" value="UDP-N-ACETYLBACILLOSAMINE N-ACETYLTRANSFERASE"/>
    <property type="match status" value="1"/>
</dbReference>
<dbReference type="SUPFAM" id="SSF51161">
    <property type="entry name" value="Trimeric LpxA-like enzymes"/>
    <property type="match status" value="1"/>
</dbReference>
<dbReference type="STRING" id="641147.HMPREF9021_00137"/>
<dbReference type="Pfam" id="PF25087">
    <property type="entry name" value="GMPPB_C"/>
    <property type="match status" value="1"/>
</dbReference>
<dbReference type="OrthoDB" id="272049at2"/>
<evidence type="ECO:0000259" key="7">
    <source>
        <dbReference type="Pfam" id="PF25087"/>
    </source>
</evidence>
<keyword evidence="9" id="KW-1185">Reference proteome</keyword>
<dbReference type="RefSeq" id="WP_002641062.1">
    <property type="nucleotide sequence ID" value="NZ_CP019448.1"/>
</dbReference>
<dbReference type="InterPro" id="IPR041561">
    <property type="entry name" value="PglD_N"/>
</dbReference>
<dbReference type="NCBIfam" id="TIGR03570">
    <property type="entry name" value="NeuD_NnaD"/>
    <property type="match status" value="1"/>
</dbReference>
<accession>V9H9G5</accession>
<evidence type="ECO:0000256" key="1">
    <source>
        <dbReference type="ARBA" id="ARBA00007274"/>
    </source>
</evidence>
<gene>
    <name evidence="8" type="ORF">HMPREF9021_00137</name>
</gene>
<organism evidence="8 9">
    <name type="scientific">Simonsiella muelleri ATCC 29453</name>
    <dbReference type="NCBI Taxonomy" id="641147"/>
    <lineage>
        <taxon>Bacteria</taxon>
        <taxon>Pseudomonadati</taxon>
        <taxon>Pseudomonadota</taxon>
        <taxon>Betaproteobacteria</taxon>
        <taxon>Neisseriales</taxon>
        <taxon>Neisseriaceae</taxon>
        <taxon>Simonsiella</taxon>
    </lineage>
</organism>
<dbReference type="AlphaFoldDB" id="V9H9G5"/>
<dbReference type="Proteomes" id="UP000017813">
    <property type="component" value="Unassembled WGS sequence"/>
</dbReference>
<comment type="similarity">
    <text evidence="1">Belongs to the transferase hexapeptide repeat family.</text>
</comment>
<keyword evidence="3" id="KW-0677">Repeat</keyword>
<evidence type="ECO:0000256" key="2">
    <source>
        <dbReference type="ARBA" id="ARBA00022679"/>
    </source>
</evidence>
<dbReference type="HOGENOM" id="CLU_081811_2_0_4"/>
<reference evidence="8 9" key="2">
    <citation type="submission" date="2011-10" db="EMBL/GenBank/DDBJ databases">
        <title>The Genome Sequence of Simonsiella muelleri ATCC 29453.</title>
        <authorList>
            <consortium name="The Broad Institute Genome Sequencing Platform"/>
            <consortium name="The Broad Institute Genome Sequencing Center for Infectious Disease"/>
            <person name="Earl A."/>
            <person name="Ward D."/>
            <person name="Feldgarden M."/>
            <person name="Gevers D."/>
            <person name="Izard J."/>
            <person name="Baranova O.V."/>
            <person name="Blanton J.M."/>
            <person name="Tanner A.C."/>
            <person name="Dewhirst F."/>
            <person name="Young S.K."/>
            <person name="Zeng Q."/>
            <person name="Gargeya S."/>
            <person name="Fitzgerald M."/>
            <person name="Haas B."/>
            <person name="Abouelleil A."/>
            <person name="Alvarado L."/>
            <person name="Arachchi H.M."/>
            <person name="Berlin A."/>
            <person name="Brown A."/>
            <person name="Chapman S.B."/>
            <person name="Chen Z."/>
            <person name="Dunbar C."/>
            <person name="Freedman E."/>
            <person name="Gearin G."/>
            <person name="Goldberg J."/>
            <person name="Griggs A."/>
            <person name="Gujja S."/>
            <person name="Heiman D."/>
            <person name="Howarth C."/>
            <person name="Larson L."/>
            <person name="Lui A."/>
            <person name="MacDonald P.J.P."/>
            <person name="Montmayeur A."/>
            <person name="Murphy C."/>
            <person name="Neiman D."/>
            <person name="Pearson M."/>
            <person name="Priest M."/>
            <person name="Roberts A."/>
            <person name="Saif S."/>
            <person name="Shea T."/>
            <person name="Shenoy N."/>
            <person name="Sisk P."/>
            <person name="Stolte C."/>
            <person name="Sykes S."/>
            <person name="Wortman J."/>
            <person name="Nusbaum C."/>
            <person name="Birren B."/>
        </authorList>
    </citation>
    <scope>NUCLEOTIDE SEQUENCE [LARGE SCALE GENOMIC DNA]</scope>
    <source>
        <strain evidence="8 9">ATCC 29453</strain>
    </source>
</reference>
<evidence type="ECO:0000256" key="5">
    <source>
        <dbReference type="PIRSR" id="PIRSR620019-2"/>
    </source>
</evidence>
<evidence type="ECO:0000256" key="4">
    <source>
        <dbReference type="ARBA" id="ARBA00023315"/>
    </source>
</evidence>
<dbReference type="EMBL" id="ADCY02000002">
    <property type="protein sequence ID" value="EFG31740.1"/>
    <property type="molecule type" value="Genomic_DNA"/>
</dbReference>
<dbReference type="eggNOG" id="COG0110">
    <property type="taxonomic scope" value="Bacteria"/>
</dbReference>
<dbReference type="InterPro" id="IPR018357">
    <property type="entry name" value="Hexapep_transf_CS"/>
</dbReference>
<comment type="caution">
    <text evidence="8">The sequence shown here is derived from an EMBL/GenBank/DDBJ whole genome shotgun (WGS) entry which is preliminary data.</text>
</comment>
<dbReference type="InterPro" id="IPR056729">
    <property type="entry name" value="GMPPB_C"/>
</dbReference>
<feature type="domain" description="Mannose-1-phosphate guanyltransferase C-terminal" evidence="7">
    <location>
        <begin position="108"/>
        <end position="208"/>
    </location>
</feature>
<feature type="domain" description="PglD N-terminal" evidence="6">
    <location>
        <begin position="4"/>
        <end position="79"/>
    </location>
</feature>
<sequence>MRKKVIFIGAGGYAKSALDSLDSDVYQLCGFIDNIKPIHSLHLGYPIVADSIENFLPYQDYEYFISIGNNIHRYDKFRKLQDLNCKIISIIDKTALVSIHAEIGIGTFIGKMAIVNSGAKIGNNVIINTRALIEHGCQIQNHCNISTNTTLNGDVLVKDFCFIGSSSVVNGQLHIGQHSVIGAGAVVIKNVEPHTIVAGVPAKFIKENK</sequence>
<proteinExistence type="inferred from homology"/>
<dbReference type="KEGG" id="smur:BWP33_01890"/>
<dbReference type="Gene3D" id="3.40.50.20">
    <property type="match status" value="1"/>
</dbReference>
<protein>
    <submittedName>
        <fullName evidence="8">Sialic acid O-acetyltransferase NeuD family sugar O-acyltransferase</fullName>
    </submittedName>
</protein>
<dbReference type="PROSITE" id="PS00101">
    <property type="entry name" value="HEXAPEP_TRANSFERASES"/>
    <property type="match status" value="1"/>
</dbReference>
<dbReference type="Gene3D" id="2.160.10.10">
    <property type="entry name" value="Hexapeptide repeat proteins"/>
    <property type="match status" value="1"/>
</dbReference>
<dbReference type="PANTHER" id="PTHR43300">
    <property type="entry name" value="ACETYLTRANSFERASE"/>
    <property type="match status" value="1"/>
</dbReference>
<reference evidence="8 9" key="1">
    <citation type="submission" date="2010-03" db="EMBL/GenBank/DDBJ databases">
        <authorList>
            <consortium name="The Broad Institute Genome Sequencing Platform"/>
            <person name="Ward D."/>
            <person name="Earl A."/>
            <person name="Feldgarden M."/>
            <person name="Gevers D."/>
            <person name="Young S."/>
            <person name="Zeng Q."/>
            <person name="Koehrsen M."/>
            <person name="Alvarado L."/>
            <person name="Berlin A.M."/>
            <person name="Borenstein D."/>
            <person name="Chapman S.B."/>
            <person name="Chen Z."/>
            <person name="Engels R."/>
            <person name="Freedman E."/>
            <person name="Gellesch M."/>
            <person name="Goldberg J."/>
            <person name="Griggs A."/>
            <person name="Gujja S."/>
            <person name="Heilman E.R."/>
            <person name="Heiman D.I."/>
            <person name="Hepburn T.A."/>
            <person name="Howarth C."/>
            <person name="Jen D."/>
            <person name="Larson L."/>
            <person name="Mehta T."/>
            <person name="Park D."/>
            <person name="Pearson M."/>
            <person name="Richards J."/>
            <person name="Roberts A."/>
            <person name="Saif S."/>
            <person name="Shea T.D."/>
            <person name="Shenoy N."/>
            <person name="Sisk P."/>
            <person name="Stolte C."/>
            <person name="Sykes S.N."/>
            <person name="Walk T."/>
            <person name="White J."/>
            <person name="Yandava C."/>
            <person name="Izard J."/>
            <person name="Baranova O.V."/>
            <person name="Blanton J.M."/>
            <person name="Tanner A.C."/>
            <person name="Dewhirst F."/>
            <person name="Haas B."/>
            <person name="Nusbaum C."/>
            <person name="Birren B."/>
        </authorList>
    </citation>
    <scope>NUCLEOTIDE SEQUENCE [LARGE SCALE GENOMIC DNA]</scope>
    <source>
        <strain evidence="8 9">ATCC 29453</strain>
    </source>
</reference>
<keyword evidence="2 8" id="KW-0808">Transferase</keyword>
<evidence type="ECO:0000313" key="8">
    <source>
        <dbReference type="EMBL" id="EFG31740.1"/>
    </source>
</evidence>
<dbReference type="InterPro" id="IPR011004">
    <property type="entry name" value="Trimer_LpxA-like_sf"/>
</dbReference>
<dbReference type="GO" id="GO:0016746">
    <property type="term" value="F:acyltransferase activity"/>
    <property type="evidence" value="ECO:0007669"/>
    <property type="project" value="UniProtKB-KW"/>
</dbReference>
<feature type="binding site" evidence="5">
    <location>
        <position position="68"/>
    </location>
    <ligand>
        <name>substrate</name>
    </ligand>
</feature>
<dbReference type="Pfam" id="PF17836">
    <property type="entry name" value="PglD_N"/>
    <property type="match status" value="1"/>
</dbReference>
<dbReference type="InterPro" id="IPR020019">
    <property type="entry name" value="AcTrfase_PglD-like"/>
</dbReference>
<evidence type="ECO:0000259" key="6">
    <source>
        <dbReference type="Pfam" id="PF17836"/>
    </source>
</evidence>